<evidence type="ECO:0000313" key="1">
    <source>
        <dbReference type="EMBL" id="KAK5852730.1"/>
    </source>
</evidence>
<comment type="caution">
    <text evidence="1">The sequence shown here is derived from an EMBL/GenBank/DDBJ whole genome shotgun (WGS) entry which is preliminary data.</text>
</comment>
<sequence>MVRYSLTYPVTTPFTTRYAPGLQKQGGPGLRIFLLFELDSVSSEKNACLVTLWSKIYLFLHWQSAPYPS</sequence>
<reference evidence="1 2" key="2">
    <citation type="journal article" date="2023" name="Mol. Biol. Evol.">
        <title>Genomics of Secondarily Temperate Adaptation in the Only Non-Antarctic Icefish.</title>
        <authorList>
            <person name="Rivera-Colon A.G."/>
            <person name="Rayamajhi N."/>
            <person name="Minhas B.F."/>
            <person name="Madrigal G."/>
            <person name="Bilyk K.T."/>
            <person name="Yoon V."/>
            <person name="Hune M."/>
            <person name="Gregory S."/>
            <person name="Cheng C.H.C."/>
            <person name="Catchen J.M."/>
        </authorList>
    </citation>
    <scope>NUCLEOTIDE SEQUENCE [LARGE SCALE GENOMIC DNA]</scope>
    <source>
        <strain evidence="1">JMC-PN-2008</strain>
    </source>
</reference>
<organism evidence="1 2">
    <name type="scientific">Eleginops maclovinus</name>
    <name type="common">Patagonian blennie</name>
    <name type="synonym">Eleginus maclovinus</name>
    <dbReference type="NCBI Taxonomy" id="56733"/>
    <lineage>
        <taxon>Eukaryota</taxon>
        <taxon>Metazoa</taxon>
        <taxon>Chordata</taxon>
        <taxon>Craniata</taxon>
        <taxon>Vertebrata</taxon>
        <taxon>Euteleostomi</taxon>
        <taxon>Actinopterygii</taxon>
        <taxon>Neopterygii</taxon>
        <taxon>Teleostei</taxon>
        <taxon>Neoteleostei</taxon>
        <taxon>Acanthomorphata</taxon>
        <taxon>Eupercaria</taxon>
        <taxon>Perciformes</taxon>
        <taxon>Notothenioidei</taxon>
        <taxon>Eleginopidae</taxon>
        <taxon>Eleginops</taxon>
    </lineage>
</organism>
<keyword evidence="2" id="KW-1185">Reference proteome</keyword>
<dbReference type="Proteomes" id="UP001346869">
    <property type="component" value="Unassembled WGS sequence"/>
</dbReference>
<reference evidence="1 2" key="1">
    <citation type="journal article" date="2023" name="Genes (Basel)">
        <title>Chromosome-Level Genome Assembly and Circadian Gene Repertoire of the Patagonia Blennie Eleginops maclovinus-The Closest Ancestral Proxy of Antarctic Cryonotothenioids.</title>
        <authorList>
            <person name="Cheng C.C."/>
            <person name="Rivera-Colon A.G."/>
            <person name="Minhas B.F."/>
            <person name="Wilson L."/>
            <person name="Rayamajhi N."/>
            <person name="Vargas-Chacoff L."/>
            <person name="Catchen J.M."/>
        </authorList>
    </citation>
    <scope>NUCLEOTIDE SEQUENCE [LARGE SCALE GENOMIC DNA]</scope>
    <source>
        <strain evidence="1">JMC-PN-2008</strain>
    </source>
</reference>
<dbReference type="EMBL" id="JAUZQC010000020">
    <property type="protein sequence ID" value="KAK5852730.1"/>
    <property type="molecule type" value="Genomic_DNA"/>
</dbReference>
<dbReference type="AlphaFoldDB" id="A0AAN7X4H3"/>
<gene>
    <name evidence="1" type="ORF">PBY51_006575</name>
</gene>
<name>A0AAN7X4H3_ELEMC</name>
<accession>A0AAN7X4H3</accession>
<proteinExistence type="predicted"/>
<evidence type="ECO:0000313" key="2">
    <source>
        <dbReference type="Proteomes" id="UP001346869"/>
    </source>
</evidence>
<protein>
    <submittedName>
        <fullName evidence="1">Uncharacterized protein</fullName>
    </submittedName>
</protein>